<feature type="non-terminal residue" evidence="3">
    <location>
        <position position="160"/>
    </location>
</feature>
<name>X1JPK1_9ZZZZ</name>
<dbReference type="InterPro" id="IPR050097">
    <property type="entry name" value="Ferredoxin-NADP_redctase_2"/>
</dbReference>
<evidence type="ECO:0000256" key="2">
    <source>
        <dbReference type="ARBA" id="ARBA00023002"/>
    </source>
</evidence>
<evidence type="ECO:0000313" key="3">
    <source>
        <dbReference type="EMBL" id="GAH83375.1"/>
    </source>
</evidence>
<evidence type="ECO:0000256" key="1">
    <source>
        <dbReference type="ARBA" id="ARBA00022630"/>
    </source>
</evidence>
<accession>X1JPK1</accession>
<dbReference type="GO" id="GO:0016491">
    <property type="term" value="F:oxidoreductase activity"/>
    <property type="evidence" value="ECO:0007669"/>
    <property type="project" value="UniProtKB-KW"/>
</dbReference>
<keyword evidence="2" id="KW-0560">Oxidoreductase</keyword>
<feature type="non-terminal residue" evidence="3">
    <location>
        <position position="1"/>
    </location>
</feature>
<comment type="caution">
    <text evidence="3">The sequence shown here is derived from an EMBL/GenBank/DDBJ whole genome shotgun (WGS) entry which is preliminary data.</text>
</comment>
<keyword evidence="1" id="KW-0285">Flavoprotein</keyword>
<evidence type="ECO:0008006" key="4">
    <source>
        <dbReference type="Google" id="ProtNLM"/>
    </source>
</evidence>
<protein>
    <recommendedName>
        <fullName evidence="4">FAD/NAD(P)-binding domain-containing protein</fullName>
    </recommendedName>
</protein>
<dbReference type="Pfam" id="PF13738">
    <property type="entry name" value="Pyr_redox_3"/>
    <property type="match status" value="1"/>
</dbReference>
<gene>
    <name evidence="3" type="ORF">S03H2_68424</name>
</gene>
<dbReference type="Gene3D" id="3.50.50.60">
    <property type="entry name" value="FAD/NAD(P)-binding domain"/>
    <property type="match status" value="2"/>
</dbReference>
<dbReference type="PANTHER" id="PTHR48105">
    <property type="entry name" value="THIOREDOXIN REDUCTASE 1-RELATED-RELATED"/>
    <property type="match status" value="1"/>
</dbReference>
<organism evidence="3">
    <name type="scientific">marine sediment metagenome</name>
    <dbReference type="NCBI Taxonomy" id="412755"/>
    <lineage>
        <taxon>unclassified sequences</taxon>
        <taxon>metagenomes</taxon>
        <taxon>ecological metagenomes</taxon>
    </lineage>
</organism>
<dbReference type="EMBL" id="BARU01044985">
    <property type="protein sequence ID" value="GAH83375.1"/>
    <property type="molecule type" value="Genomic_DNA"/>
</dbReference>
<proteinExistence type="predicted"/>
<sequence>KTLVLGTTHGTELSIGGVITTTNIVENYPGFIKISGKELAKEIEQHARSYDLVEIKEEQVIKIKKSNEGFIVKTNKSEYKSKTLLFATGTKYRKLPESVRGSREFENKGLSYCALCDGLLFKDKVVAVIGGSNSAAKDALLLLEYAEKIYIIYRGEQIRP</sequence>
<dbReference type="AlphaFoldDB" id="X1JPK1"/>
<dbReference type="InterPro" id="IPR036188">
    <property type="entry name" value="FAD/NAD-bd_sf"/>
</dbReference>
<dbReference type="SUPFAM" id="SSF51905">
    <property type="entry name" value="FAD/NAD(P)-binding domain"/>
    <property type="match status" value="1"/>
</dbReference>
<reference evidence="3" key="1">
    <citation type="journal article" date="2014" name="Front. Microbiol.">
        <title>High frequency of phylogenetically diverse reductive dehalogenase-homologous genes in deep subseafloor sedimentary metagenomes.</title>
        <authorList>
            <person name="Kawai M."/>
            <person name="Futagami T."/>
            <person name="Toyoda A."/>
            <person name="Takaki Y."/>
            <person name="Nishi S."/>
            <person name="Hori S."/>
            <person name="Arai W."/>
            <person name="Tsubouchi T."/>
            <person name="Morono Y."/>
            <person name="Uchiyama I."/>
            <person name="Ito T."/>
            <person name="Fujiyama A."/>
            <person name="Inagaki F."/>
            <person name="Takami H."/>
        </authorList>
    </citation>
    <scope>NUCLEOTIDE SEQUENCE</scope>
    <source>
        <strain evidence="3">Expedition CK06-06</strain>
    </source>
</reference>
<dbReference type="PRINTS" id="PR00469">
    <property type="entry name" value="PNDRDTASEII"/>
</dbReference>